<evidence type="ECO:0000256" key="2">
    <source>
        <dbReference type="SAM" id="Phobius"/>
    </source>
</evidence>
<keyword evidence="3" id="KW-0732">Signal</keyword>
<sequence length="441" mass="48663">MKSAVPAIGLLLSLLLPVGAIAAEEVPFLEMEAEPVRPYLQAQVRLTLRLYRESHLQSGDFVLPEIPGAMVAFVGEEEPRPVTRGGRALELVEQRYLLFPQRSGPLTLPAPAFSGRDLFVQGRPLTLQVRPPPDDAPRPWLPARSLVLSERWSGESGRPWRAGEPRLRVLTLEARGLTGAQLPPLPAPPVAGLELQPVRVETRERIADGVMIGSRIEYRRLIPATGGRFRLPAIMVPWWDTASDEPQTVWLPSRLLQIEAGAAPAPPAPVTATPAAAPESSETAVPAWPLAALVLLALMLTGMVTALRFRSLRRWWRCRRVRADLHRACRRADPAVARDALLRWSGLRGDGHPCPTLLELARSSPSPEATAAVLLLDRVLYGRAPGAWDGREAWRALRPILRCRRRPARHRRQRPSPIPELDPPPMPERASRCAGAFSDAQ</sequence>
<evidence type="ECO:0000313" key="5">
    <source>
        <dbReference type="EMBL" id="HEB97752.1"/>
    </source>
</evidence>
<feature type="chain" id="PRO_5032689807" description="DUF7939 domain-containing protein" evidence="3">
    <location>
        <begin position="23"/>
        <end position="441"/>
    </location>
</feature>
<dbReference type="InterPro" id="IPR057699">
    <property type="entry name" value="DUF7939"/>
</dbReference>
<dbReference type="InterPro" id="IPR025738">
    <property type="entry name" value="BatD"/>
</dbReference>
<keyword evidence="2" id="KW-0472">Membrane</keyword>
<dbReference type="AlphaFoldDB" id="A0A831RLL0"/>
<proteinExistence type="predicted"/>
<dbReference type="EMBL" id="DRKP01000189">
    <property type="protein sequence ID" value="HEB97752.1"/>
    <property type="molecule type" value="Genomic_DNA"/>
</dbReference>
<evidence type="ECO:0000256" key="1">
    <source>
        <dbReference type="SAM" id="MobiDB-lite"/>
    </source>
</evidence>
<dbReference type="PANTHER" id="PTHR40940">
    <property type="entry name" value="PROTEIN BATD-RELATED"/>
    <property type="match status" value="1"/>
</dbReference>
<keyword evidence="2" id="KW-1133">Transmembrane helix</keyword>
<dbReference type="PANTHER" id="PTHR40940:SF1">
    <property type="entry name" value="PROTEIN BATD"/>
    <property type="match status" value="1"/>
</dbReference>
<comment type="caution">
    <text evidence="5">The sequence shown here is derived from an EMBL/GenBank/DDBJ whole genome shotgun (WGS) entry which is preliminary data.</text>
</comment>
<evidence type="ECO:0000259" key="4">
    <source>
        <dbReference type="Pfam" id="PF25607"/>
    </source>
</evidence>
<accession>A0A831RLL0</accession>
<feature type="signal peptide" evidence="3">
    <location>
        <begin position="1"/>
        <end position="22"/>
    </location>
</feature>
<evidence type="ECO:0000256" key="3">
    <source>
        <dbReference type="SAM" id="SignalP"/>
    </source>
</evidence>
<feature type="transmembrane region" description="Helical" evidence="2">
    <location>
        <begin position="287"/>
        <end position="309"/>
    </location>
</feature>
<reference evidence="5" key="1">
    <citation type="journal article" date="2020" name="mSystems">
        <title>Genome- and Community-Level Interaction Insights into Carbon Utilization and Element Cycling Functions of Hydrothermarchaeota in Hydrothermal Sediment.</title>
        <authorList>
            <person name="Zhou Z."/>
            <person name="Liu Y."/>
            <person name="Xu W."/>
            <person name="Pan J."/>
            <person name="Luo Z.H."/>
            <person name="Li M."/>
        </authorList>
    </citation>
    <scope>NUCLEOTIDE SEQUENCE [LARGE SCALE GENOMIC DNA]</scope>
    <source>
        <strain evidence="5">HyVt-443</strain>
    </source>
</reference>
<dbReference type="Proteomes" id="UP000886251">
    <property type="component" value="Unassembled WGS sequence"/>
</dbReference>
<organism evidence="5">
    <name type="scientific">Sedimenticola thiotaurini</name>
    <dbReference type="NCBI Taxonomy" id="1543721"/>
    <lineage>
        <taxon>Bacteria</taxon>
        <taxon>Pseudomonadati</taxon>
        <taxon>Pseudomonadota</taxon>
        <taxon>Gammaproteobacteria</taxon>
        <taxon>Chromatiales</taxon>
        <taxon>Sedimenticolaceae</taxon>
        <taxon>Sedimenticola</taxon>
    </lineage>
</organism>
<dbReference type="Pfam" id="PF25607">
    <property type="entry name" value="DUF7939"/>
    <property type="match status" value="1"/>
</dbReference>
<name>A0A831RLL0_9GAMM</name>
<gene>
    <name evidence="5" type="ORF">ENI96_15120</name>
</gene>
<feature type="compositionally biased region" description="Pro residues" evidence="1">
    <location>
        <begin position="416"/>
        <end position="427"/>
    </location>
</feature>
<feature type="region of interest" description="Disordered" evidence="1">
    <location>
        <begin position="407"/>
        <end position="441"/>
    </location>
</feature>
<keyword evidence="2" id="KW-0812">Transmembrane</keyword>
<feature type="domain" description="DUF7939" evidence="4">
    <location>
        <begin position="321"/>
        <end position="401"/>
    </location>
</feature>
<protein>
    <recommendedName>
        <fullName evidence="4">DUF7939 domain-containing protein</fullName>
    </recommendedName>
</protein>